<reference evidence="2" key="1">
    <citation type="submission" date="2020-02" db="EMBL/GenBank/DDBJ databases">
        <authorList>
            <person name="Meier V. D."/>
        </authorList>
    </citation>
    <scope>NUCLEOTIDE SEQUENCE</scope>
    <source>
        <strain evidence="2">AVDCRST_MAG32</strain>
    </source>
</reference>
<evidence type="ECO:0000313" key="2">
    <source>
        <dbReference type="EMBL" id="CAA9402620.1"/>
    </source>
</evidence>
<protein>
    <submittedName>
        <fullName evidence="2">Uncharacterized protein</fullName>
    </submittedName>
</protein>
<evidence type="ECO:0000256" key="1">
    <source>
        <dbReference type="SAM" id="MobiDB-lite"/>
    </source>
</evidence>
<gene>
    <name evidence="2" type="ORF">AVDCRST_MAG32-3054</name>
</gene>
<name>A0A6J4P0A9_9ACTN</name>
<feature type="region of interest" description="Disordered" evidence="1">
    <location>
        <begin position="22"/>
        <end position="44"/>
    </location>
</feature>
<dbReference type="EMBL" id="CADCUM010000120">
    <property type="protein sequence ID" value="CAA9402620.1"/>
    <property type="molecule type" value="Genomic_DNA"/>
</dbReference>
<proteinExistence type="predicted"/>
<accession>A0A6J4P0A9</accession>
<sequence length="388" mass="40141">MLPAMVAVSAAPAQADGNMGTIEVHAQGSPDGTESNEPQTPPDVTALDRCEPSGSTDDRILIPASDFFTYTVNGVPVAAGRFKATGTTYVVEAVPKPGVEVEEGATTRWEFTFTKDACTTTPPVQPAVVTASDVCEPATGPTGDRITIPADANFTYTLDGAPVAAGQVVAVGTTHTVDAVANPGVVVSPAATTRWTFTFTKVACVTTTPVQPAVVTASDVCEPATGPTNDRIAIPGDASFSYMVDGAAVAAGPVVATGTTHTVTAVARAGVVVQPGATMQWTFSFTKVLCAQVLGANAVRVKGAVREIDKCGRAADAFMAKRVRGVTYRVKGAAIREGVWLKARTRTVKVQAVPSSSRFRMVGETVWTLRFTNKRCAAPPQVLPATGA</sequence>
<organism evidence="2">
    <name type="scientific">uncultured Nocardioides sp</name>
    <dbReference type="NCBI Taxonomy" id="198441"/>
    <lineage>
        <taxon>Bacteria</taxon>
        <taxon>Bacillati</taxon>
        <taxon>Actinomycetota</taxon>
        <taxon>Actinomycetes</taxon>
        <taxon>Propionibacteriales</taxon>
        <taxon>Nocardioidaceae</taxon>
        <taxon>Nocardioides</taxon>
        <taxon>environmental samples</taxon>
    </lineage>
</organism>
<dbReference type="AlphaFoldDB" id="A0A6J4P0A9"/>